<dbReference type="STRING" id="1581557.BN1208_0383"/>
<evidence type="ECO:0000256" key="1">
    <source>
        <dbReference type="ARBA" id="ARBA00005525"/>
    </source>
</evidence>
<dbReference type="InterPro" id="IPR029036">
    <property type="entry name" value="P5CR_dimer"/>
</dbReference>
<evidence type="ECO:0000256" key="7">
    <source>
        <dbReference type="RuleBase" id="RU003903"/>
    </source>
</evidence>
<keyword evidence="4 7" id="KW-0028">Amino-acid biosynthesis</keyword>
<dbReference type="OrthoDB" id="9805754at2"/>
<dbReference type="NCBIfam" id="TIGR00112">
    <property type="entry name" value="proC"/>
    <property type="match status" value="1"/>
</dbReference>
<dbReference type="PANTHER" id="PTHR11645:SF0">
    <property type="entry name" value="PYRROLINE-5-CARBOXYLATE REDUCTASE 3"/>
    <property type="match status" value="1"/>
</dbReference>
<dbReference type="GO" id="GO:0004735">
    <property type="term" value="F:pyrroline-5-carboxylate reductase activity"/>
    <property type="evidence" value="ECO:0007669"/>
    <property type="project" value="UniProtKB-UniRule"/>
</dbReference>
<reference evidence="11" key="1">
    <citation type="submission" date="2014-12" db="EMBL/GenBank/DDBJ databases">
        <authorList>
            <person name="Salcher M.M."/>
        </authorList>
    </citation>
    <scope>NUCLEOTIDE SEQUENCE [LARGE SCALE GENOMIC DNA]</scope>
    <source>
        <strain evidence="11">MMS-10A-171</strain>
    </source>
</reference>
<sequence>MNICFLGGGNMAGAMISGLLNKDHNPALIRVIESNSEKRLALENKFNVSTEAEFKKINSNEIIVLAVKPQQAESVLKSISSEISNQLILSIAAGIQIDSIEKWVGGHKNIVRSMPNMCAQIQLGVTALFTQEALDAKNKVAVEEIAGAIGEFIWLEDESKMDAVTAISGSGPAYIFYFLNAFIESAIELGLSRKEAEKLCGKTLLGASHLASDHLNDLQNLIASVASKGGTTEEGLKQLESNKLNETLLKATRAACEKSKKLGSEFN</sequence>
<evidence type="ECO:0000256" key="4">
    <source>
        <dbReference type="HAMAP-Rule" id="MF_01925"/>
    </source>
</evidence>
<dbReference type="PANTHER" id="PTHR11645">
    <property type="entry name" value="PYRROLINE-5-CARBOXYLATE REDUCTASE"/>
    <property type="match status" value="1"/>
</dbReference>
<dbReference type="HOGENOM" id="CLU_042344_0_1_4"/>
<evidence type="ECO:0000256" key="6">
    <source>
        <dbReference type="PIRSR" id="PIRSR000193-1"/>
    </source>
</evidence>
<keyword evidence="3 4" id="KW-0560">Oxidoreductase</keyword>
<dbReference type="InterPro" id="IPR028939">
    <property type="entry name" value="P5C_Rdtase_cat_N"/>
</dbReference>
<accession>A0A0D6EUH2</accession>
<keyword evidence="4" id="KW-0963">Cytoplasm</keyword>
<dbReference type="InterPro" id="IPR008927">
    <property type="entry name" value="6-PGluconate_DH-like_C_sf"/>
</dbReference>
<keyword evidence="4 7" id="KW-0641">Proline biosynthesis</keyword>
<organism evidence="10 11">
    <name type="scientific">Candidatus Methylopumilus planktonicus</name>
    <dbReference type="NCBI Taxonomy" id="1581557"/>
    <lineage>
        <taxon>Bacteria</taxon>
        <taxon>Pseudomonadati</taxon>
        <taxon>Pseudomonadota</taxon>
        <taxon>Betaproteobacteria</taxon>
        <taxon>Nitrosomonadales</taxon>
        <taxon>Methylophilaceae</taxon>
        <taxon>Candidatus Methylopumilus</taxon>
    </lineage>
</organism>
<name>A0A0D6EUH2_9PROT</name>
<evidence type="ECO:0000313" key="10">
    <source>
        <dbReference type="EMBL" id="CEZ19277.1"/>
    </source>
</evidence>
<dbReference type="GO" id="GO:0055129">
    <property type="term" value="P:L-proline biosynthetic process"/>
    <property type="evidence" value="ECO:0007669"/>
    <property type="project" value="UniProtKB-UniRule"/>
</dbReference>
<dbReference type="InterPro" id="IPR053790">
    <property type="entry name" value="P5CR-like_CS"/>
</dbReference>
<dbReference type="FunFam" id="1.10.3730.10:FF:000001">
    <property type="entry name" value="Pyrroline-5-carboxylate reductase"/>
    <property type="match status" value="1"/>
</dbReference>
<feature type="binding site" evidence="6">
    <location>
        <begin position="6"/>
        <end position="11"/>
    </location>
    <ligand>
        <name>NADP(+)</name>
        <dbReference type="ChEBI" id="CHEBI:58349"/>
    </ligand>
</feature>
<comment type="function">
    <text evidence="4">Catalyzes the reduction of 1-pyrroline-5-carboxylate (PCA) to L-proline.</text>
</comment>
<dbReference type="PROSITE" id="PS00521">
    <property type="entry name" value="P5CR"/>
    <property type="match status" value="1"/>
</dbReference>
<dbReference type="KEGG" id="mbat:BN1208_0383"/>
<evidence type="ECO:0000313" key="11">
    <source>
        <dbReference type="Proteomes" id="UP000064007"/>
    </source>
</evidence>
<feature type="domain" description="Pyrroline-5-carboxylate reductase dimerisation" evidence="9">
    <location>
        <begin position="158"/>
        <end position="262"/>
    </location>
</feature>
<dbReference type="SUPFAM" id="SSF48179">
    <property type="entry name" value="6-phosphogluconate dehydrogenase C-terminal domain-like"/>
    <property type="match status" value="1"/>
</dbReference>
<dbReference type="InterPro" id="IPR000304">
    <property type="entry name" value="Pyrroline-COOH_reductase"/>
</dbReference>
<proteinExistence type="inferred from homology"/>
<gene>
    <name evidence="4" type="primary">proC</name>
    <name evidence="10" type="ORF">BN1208_0383</name>
</gene>
<evidence type="ECO:0000256" key="2">
    <source>
        <dbReference type="ARBA" id="ARBA00022857"/>
    </source>
</evidence>
<dbReference type="Pfam" id="PF03807">
    <property type="entry name" value="F420_oxidored"/>
    <property type="match status" value="1"/>
</dbReference>
<evidence type="ECO:0000256" key="3">
    <source>
        <dbReference type="ARBA" id="ARBA00023002"/>
    </source>
</evidence>
<dbReference type="Pfam" id="PF14748">
    <property type="entry name" value="P5CR_dimer"/>
    <property type="match status" value="1"/>
</dbReference>
<keyword evidence="2 4" id="KW-0521">NADP</keyword>
<dbReference type="AlphaFoldDB" id="A0A0D6EUH2"/>
<feature type="binding site" evidence="6">
    <location>
        <begin position="66"/>
        <end position="69"/>
    </location>
    <ligand>
        <name>NADP(+)</name>
        <dbReference type="ChEBI" id="CHEBI:58349"/>
    </ligand>
</feature>
<comment type="pathway">
    <text evidence="4 7">Amino-acid biosynthesis; L-proline biosynthesis; L-proline from L-glutamate 5-semialdehyde: step 1/1.</text>
</comment>
<dbReference type="PIRSF" id="PIRSF000193">
    <property type="entry name" value="Pyrrol-5-carb_rd"/>
    <property type="match status" value="1"/>
</dbReference>
<dbReference type="EMBL" id="LN827929">
    <property type="protein sequence ID" value="CEZ19277.1"/>
    <property type="molecule type" value="Genomic_DNA"/>
</dbReference>
<comment type="catalytic activity">
    <reaction evidence="4">
        <text>L-proline + NAD(+) = (S)-1-pyrroline-5-carboxylate + NADH + 2 H(+)</text>
        <dbReference type="Rhea" id="RHEA:14105"/>
        <dbReference type="ChEBI" id="CHEBI:15378"/>
        <dbReference type="ChEBI" id="CHEBI:17388"/>
        <dbReference type="ChEBI" id="CHEBI:57540"/>
        <dbReference type="ChEBI" id="CHEBI:57945"/>
        <dbReference type="ChEBI" id="CHEBI:60039"/>
        <dbReference type="EC" id="1.5.1.2"/>
    </reaction>
</comment>
<evidence type="ECO:0000259" key="9">
    <source>
        <dbReference type="Pfam" id="PF14748"/>
    </source>
</evidence>
<dbReference type="Gene3D" id="3.40.50.720">
    <property type="entry name" value="NAD(P)-binding Rossmann-like Domain"/>
    <property type="match status" value="1"/>
</dbReference>
<dbReference type="EC" id="1.5.1.2" evidence="4 5"/>
<comment type="catalytic activity">
    <reaction evidence="4 7">
        <text>L-proline + NADP(+) = (S)-1-pyrroline-5-carboxylate + NADPH + 2 H(+)</text>
        <dbReference type="Rhea" id="RHEA:14109"/>
        <dbReference type="ChEBI" id="CHEBI:15378"/>
        <dbReference type="ChEBI" id="CHEBI:17388"/>
        <dbReference type="ChEBI" id="CHEBI:57783"/>
        <dbReference type="ChEBI" id="CHEBI:58349"/>
        <dbReference type="ChEBI" id="CHEBI:60039"/>
        <dbReference type="EC" id="1.5.1.2"/>
    </reaction>
</comment>
<dbReference type="HAMAP" id="MF_01925">
    <property type="entry name" value="P5C_reductase"/>
    <property type="match status" value="1"/>
</dbReference>
<dbReference type="SUPFAM" id="SSF51735">
    <property type="entry name" value="NAD(P)-binding Rossmann-fold domains"/>
    <property type="match status" value="1"/>
</dbReference>
<comment type="similarity">
    <text evidence="1 4 7">Belongs to the pyrroline-5-carboxylate reductase family.</text>
</comment>
<feature type="domain" description="Pyrroline-5-carboxylate reductase catalytic N-terminal" evidence="8">
    <location>
        <begin position="3"/>
        <end position="94"/>
    </location>
</feature>
<dbReference type="InterPro" id="IPR036291">
    <property type="entry name" value="NAD(P)-bd_dom_sf"/>
</dbReference>
<dbReference type="RefSeq" id="WP_052734607.1">
    <property type="nucleotide sequence ID" value="NZ_LN827929.1"/>
</dbReference>
<dbReference type="UniPathway" id="UPA00098">
    <property type="reaction ID" value="UER00361"/>
</dbReference>
<dbReference type="Proteomes" id="UP000064007">
    <property type="component" value="Chromosome 1"/>
</dbReference>
<keyword evidence="11" id="KW-1185">Reference proteome</keyword>
<dbReference type="GO" id="GO:0005737">
    <property type="term" value="C:cytoplasm"/>
    <property type="evidence" value="ECO:0007669"/>
    <property type="project" value="UniProtKB-SubCell"/>
</dbReference>
<dbReference type="Gene3D" id="1.10.3730.10">
    <property type="entry name" value="ProC C-terminal domain-like"/>
    <property type="match status" value="1"/>
</dbReference>
<evidence type="ECO:0000256" key="5">
    <source>
        <dbReference type="NCBIfam" id="TIGR00112"/>
    </source>
</evidence>
<evidence type="ECO:0000259" key="8">
    <source>
        <dbReference type="Pfam" id="PF03807"/>
    </source>
</evidence>
<comment type="subcellular location">
    <subcellularLocation>
        <location evidence="4">Cytoplasm</location>
    </subcellularLocation>
</comment>
<protein>
    <recommendedName>
        <fullName evidence="4 5">Pyrroline-5-carboxylate reductase</fullName>
        <shortName evidence="4">P5C reductase</shortName>
        <shortName evidence="4">P5CR</shortName>
        <ecNumber evidence="4 5">1.5.1.2</ecNumber>
    </recommendedName>
    <alternativeName>
        <fullName evidence="4">PCA reductase</fullName>
    </alternativeName>
</protein>